<name>F1A322_DICPU</name>
<dbReference type="InParanoid" id="F1A322"/>
<dbReference type="GeneID" id="10505379"/>
<reference evidence="2" key="1">
    <citation type="journal article" date="2011" name="Genome Biol.">
        <title>Comparative genomics of the social amoebae Dictyostelium discoideum and Dictyostelium purpureum.</title>
        <authorList>
            <consortium name="US DOE Joint Genome Institute (JGI-PGF)"/>
            <person name="Sucgang R."/>
            <person name="Kuo A."/>
            <person name="Tian X."/>
            <person name="Salerno W."/>
            <person name="Parikh A."/>
            <person name="Feasley C.L."/>
            <person name="Dalin E."/>
            <person name="Tu H."/>
            <person name="Huang E."/>
            <person name="Barry K."/>
            <person name="Lindquist E."/>
            <person name="Shapiro H."/>
            <person name="Bruce D."/>
            <person name="Schmutz J."/>
            <person name="Salamov A."/>
            <person name="Fey P."/>
            <person name="Gaudet P."/>
            <person name="Anjard C."/>
            <person name="Babu M.M."/>
            <person name="Basu S."/>
            <person name="Bushmanova Y."/>
            <person name="van der Wel H."/>
            <person name="Katoh-Kurasawa M."/>
            <person name="Dinh C."/>
            <person name="Coutinho P.M."/>
            <person name="Saito T."/>
            <person name="Elias M."/>
            <person name="Schaap P."/>
            <person name="Kay R.R."/>
            <person name="Henrissat B."/>
            <person name="Eichinger L."/>
            <person name="Rivero F."/>
            <person name="Putnam N.H."/>
            <person name="West C.M."/>
            <person name="Loomis W.F."/>
            <person name="Chisholm R.L."/>
            <person name="Shaulsky G."/>
            <person name="Strassmann J.E."/>
            <person name="Queller D.C."/>
            <person name="Kuspa A."/>
            <person name="Grigoriev I.V."/>
        </authorList>
    </citation>
    <scope>NUCLEOTIDE SEQUENCE [LARGE SCALE GENOMIC DNA]</scope>
    <source>
        <strain evidence="2">QSDP1</strain>
    </source>
</reference>
<dbReference type="Proteomes" id="UP000001064">
    <property type="component" value="Unassembled WGS sequence"/>
</dbReference>
<dbReference type="KEGG" id="dpp:DICPUDRAFT_90513"/>
<accession>F1A322</accession>
<proteinExistence type="predicted"/>
<sequence length="138" mass="15591">MVIKDLLHHMQQANRLHELCYQEGDDLEMDIFAAVNSVSDSLKDLLHDSKGSSRLIVDPELQSKFMDASRKIGALTQNLFESVRLQCGQCQDDDRKRFANNLASYKGGGNALDALAQQADADRIEKEKKYLESGFERE</sequence>
<protein>
    <submittedName>
        <fullName evidence="1">Uncharacterized protein</fullName>
    </submittedName>
</protein>
<evidence type="ECO:0000313" key="2">
    <source>
        <dbReference type="Proteomes" id="UP000001064"/>
    </source>
</evidence>
<keyword evidence="2" id="KW-1185">Reference proteome</keyword>
<organism evidence="1 2">
    <name type="scientific">Dictyostelium purpureum</name>
    <name type="common">Slime mold</name>
    <dbReference type="NCBI Taxonomy" id="5786"/>
    <lineage>
        <taxon>Eukaryota</taxon>
        <taxon>Amoebozoa</taxon>
        <taxon>Evosea</taxon>
        <taxon>Eumycetozoa</taxon>
        <taxon>Dictyostelia</taxon>
        <taxon>Dictyosteliales</taxon>
        <taxon>Dictyosteliaceae</taxon>
        <taxon>Dictyostelium</taxon>
    </lineage>
</organism>
<dbReference type="OrthoDB" id="16210at2759"/>
<dbReference type="RefSeq" id="XP_003294064.1">
    <property type="nucleotide sequence ID" value="XM_003294016.1"/>
</dbReference>
<dbReference type="EMBL" id="GL871436">
    <property type="protein sequence ID" value="EGC29410.1"/>
    <property type="molecule type" value="Genomic_DNA"/>
</dbReference>
<dbReference type="VEuPathDB" id="AmoebaDB:DICPUDRAFT_90513"/>
<dbReference type="STRING" id="5786.F1A322"/>
<gene>
    <name evidence="1" type="ORF">DICPUDRAFT_90513</name>
</gene>
<dbReference type="AlphaFoldDB" id="F1A322"/>
<evidence type="ECO:0000313" key="1">
    <source>
        <dbReference type="EMBL" id="EGC29410.1"/>
    </source>
</evidence>